<dbReference type="KEGG" id="arev:RVR_P25"/>
<name>A0A7U3QW57_9ACTN</name>
<dbReference type="AlphaFoldDB" id="A0A7U3QW57"/>
<keyword evidence="2" id="KW-0614">Plasmid</keyword>
<dbReference type="Proteomes" id="UP000595703">
    <property type="component" value="Plasmid pRVR2"/>
</dbReference>
<feature type="compositionally biased region" description="Basic and acidic residues" evidence="1">
    <location>
        <begin position="12"/>
        <end position="26"/>
    </location>
</feature>
<dbReference type="RefSeq" id="WP_237405506.1">
    <property type="nucleotide sequence ID" value="NZ_AP018367.1"/>
</dbReference>
<accession>A0A7U3QW57</accession>
<keyword evidence="3" id="KW-1185">Reference proteome</keyword>
<geneLocation type="plasmid" evidence="2 3">
    <name>pRVR2</name>
</geneLocation>
<feature type="region of interest" description="Disordered" evidence="1">
    <location>
        <begin position="1"/>
        <end position="40"/>
    </location>
</feature>
<proteinExistence type="predicted"/>
<reference evidence="2 3" key="1">
    <citation type="journal article" date="2020" name="Sci. Rep.">
        <title>beta-carboline chemical signals induce reveromycin production through a LuxR family regulator in Streptomyces sp. SN-593.</title>
        <authorList>
            <person name="Panthee S."/>
            <person name="Kito N."/>
            <person name="Hayashi T."/>
            <person name="Shimizu T."/>
            <person name="Ishikawa J."/>
            <person name="Hamamoto H."/>
            <person name="Osada H."/>
            <person name="Takahashi S."/>
        </authorList>
    </citation>
    <scope>NUCLEOTIDE SEQUENCE [LARGE SCALE GENOMIC DNA]</scope>
    <source>
        <strain evidence="2 3">SN-593</strain>
        <plasmid evidence="2 3">pRVR2</plasmid>
    </source>
</reference>
<protein>
    <submittedName>
        <fullName evidence="2">Uncharacterized protein</fullName>
    </submittedName>
</protein>
<evidence type="ECO:0000256" key="1">
    <source>
        <dbReference type="SAM" id="MobiDB-lite"/>
    </source>
</evidence>
<evidence type="ECO:0000313" key="2">
    <source>
        <dbReference type="EMBL" id="BBG20749.1"/>
    </source>
</evidence>
<organism evidence="2 3">
    <name type="scientific">Actinacidiphila reveromycinica</name>
    <dbReference type="NCBI Taxonomy" id="659352"/>
    <lineage>
        <taxon>Bacteria</taxon>
        <taxon>Bacillati</taxon>
        <taxon>Actinomycetota</taxon>
        <taxon>Actinomycetes</taxon>
        <taxon>Kitasatosporales</taxon>
        <taxon>Streptomycetaceae</taxon>
        <taxon>Actinacidiphila</taxon>
    </lineage>
</organism>
<dbReference type="EMBL" id="AP018367">
    <property type="protein sequence ID" value="BBG20749.1"/>
    <property type="molecule type" value="Genomic_DNA"/>
</dbReference>
<sequence>MGRHKPGKPRRPRPEPQPESHAHEGFEIPDDITDPDGRPVDHGMLSRLVGAAYDGCTTCQDPLLTLLVEDTATTARVVELACISTDAILGGLPPSMTDDSVPGASSPEFRRLARAGVDGENVAMWQECAAMTPTERRAAVNTALDTLVGFLGIGAL</sequence>
<gene>
    <name evidence="2" type="ORF">RVR_P25</name>
</gene>
<feature type="compositionally biased region" description="Basic residues" evidence="1">
    <location>
        <begin position="1"/>
        <end position="11"/>
    </location>
</feature>
<evidence type="ECO:0000313" key="3">
    <source>
        <dbReference type="Proteomes" id="UP000595703"/>
    </source>
</evidence>